<dbReference type="PANTHER" id="PTHR32089:SF112">
    <property type="entry name" value="LYSOZYME-LIKE PROTEIN-RELATED"/>
    <property type="match status" value="1"/>
</dbReference>
<dbReference type="GO" id="GO:0006935">
    <property type="term" value="P:chemotaxis"/>
    <property type="evidence" value="ECO:0007669"/>
    <property type="project" value="InterPro"/>
</dbReference>
<dbReference type="SMART" id="SM00283">
    <property type="entry name" value="MA"/>
    <property type="match status" value="1"/>
</dbReference>
<gene>
    <name evidence="10" type="ORF">CLV40_11911</name>
</gene>
<dbReference type="InterPro" id="IPR003660">
    <property type="entry name" value="HAMP_dom"/>
</dbReference>
<dbReference type="PANTHER" id="PTHR32089">
    <property type="entry name" value="METHYL-ACCEPTING CHEMOTAXIS PROTEIN MCPB"/>
    <property type="match status" value="1"/>
</dbReference>
<dbReference type="GO" id="GO:0016020">
    <property type="term" value="C:membrane"/>
    <property type="evidence" value="ECO:0007669"/>
    <property type="project" value="InterPro"/>
</dbReference>
<dbReference type="PRINTS" id="PR00260">
    <property type="entry name" value="CHEMTRNSDUCR"/>
</dbReference>
<dbReference type="GO" id="GO:0007165">
    <property type="term" value="P:signal transduction"/>
    <property type="evidence" value="ECO:0007669"/>
    <property type="project" value="UniProtKB-KW"/>
</dbReference>
<evidence type="ECO:0000256" key="3">
    <source>
        <dbReference type="ARBA" id="ARBA00023224"/>
    </source>
</evidence>
<dbReference type="InterPro" id="IPR004090">
    <property type="entry name" value="Chemotax_Me-accpt_rcpt"/>
</dbReference>
<dbReference type="AlphaFoldDB" id="A0A2S6GGU2"/>
<dbReference type="InterPro" id="IPR004089">
    <property type="entry name" value="MCPsignal_dom"/>
</dbReference>
<dbReference type="Pfam" id="PF00015">
    <property type="entry name" value="MCPsignal"/>
    <property type="match status" value="1"/>
</dbReference>
<keyword evidence="3 5" id="KW-0807">Transducer</keyword>
<dbReference type="Pfam" id="PF00672">
    <property type="entry name" value="HAMP"/>
    <property type="match status" value="1"/>
</dbReference>
<dbReference type="SMART" id="SM00304">
    <property type="entry name" value="HAMP"/>
    <property type="match status" value="1"/>
</dbReference>
<feature type="domain" description="Methyl-accepting transducer" evidence="8">
    <location>
        <begin position="285"/>
        <end position="525"/>
    </location>
</feature>
<feature type="domain" description="HAMP" evidence="9">
    <location>
        <begin position="228"/>
        <end position="280"/>
    </location>
</feature>
<evidence type="ECO:0000256" key="4">
    <source>
        <dbReference type="ARBA" id="ARBA00029447"/>
    </source>
</evidence>
<evidence type="ECO:0000259" key="9">
    <source>
        <dbReference type="PROSITE" id="PS50885"/>
    </source>
</evidence>
<comment type="caution">
    <text evidence="10">The sequence shown here is derived from an EMBL/GenBank/DDBJ whole genome shotgun (WGS) entry which is preliminary data.</text>
</comment>
<keyword evidence="7" id="KW-0472">Membrane</keyword>
<accession>A0A2S6GGU2</accession>
<dbReference type="SUPFAM" id="SSF58104">
    <property type="entry name" value="Methyl-accepting chemotaxis protein (MCP) signaling domain"/>
    <property type="match status" value="1"/>
</dbReference>
<dbReference type="PROSITE" id="PS50111">
    <property type="entry name" value="CHEMOTAXIS_TRANSDUC_2"/>
    <property type="match status" value="1"/>
</dbReference>
<reference evidence="10 11" key="1">
    <citation type="submission" date="2018-02" db="EMBL/GenBank/DDBJ databases">
        <title>Genomic Encyclopedia of Archaeal and Bacterial Type Strains, Phase II (KMG-II): from individual species to whole genera.</title>
        <authorList>
            <person name="Goeker M."/>
        </authorList>
    </citation>
    <scope>NUCLEOTIDE SEQUENCE [LARGE SCALE GENOMIC DNA]</scope>
    <source>
        <strain evidence="10 11">YU 961-1</strain>
    </source>
</reference>
<evidence type="ECO:0000256" key="2">
    <source>
        <dbReference type="ARBA" id="ARBA00022989"/>
    </source>
</evidence>
<feature type="region of interest" description="Disordered" evidence="6">
    <location>
        <begin position="1"/>
        <end position="20"/>
    </location>
</feature>
<dbReference type="GO" id="GO:0004888">
    <property type="term" value="F:transmembrane signaling receptor activity"/>
    <property type="evidence" value="ECO:0007669"/>
    <property type="project" value="InterPro"/>
</dbReference>
<dbReference type="OrthoDB" id="5177055at2"/>
<organism evidence="10 11">
    <name type="scientific">Actinokineospora auranticolor</name>
    <dbReference type="NCBI Taxonomy" id="155976"/>
    <lineage>
        <taxon>Bacteria</taxon>
        <taxon>Bacillati</taxon>
        <taxon>Actinomycetota</taxon>
        <taxon>Actinomycetes</taxon>
        <taxon>Pseudonocardiales</taxon>
        <taxon>Pseudonocardiaceae</taxon>
        <taxon>Actinokineospora</taxon>
    </lineage>
</organism>
<dbReference type="CDD" id="cd06225">
    <property type="entry name" value="HAMP"/>
    <property type="match status" value="1"/>
</dbReference>
<evidence type="ECO:0000256" key="5">
    <source>
        <dbReference type="PROSITE-ProRule" id="PRU00284"/>
    </source>
</evidence>
<keyword evidence="11" id="KW-1185">Reference proteome</keyword>
<keyword evidence="1 7" id="KW-0812">Transmembrane</keyword>
<comment type="similarity">
    <text evidence="4">Belongs to the methyl-accepting chemotaxis (MCP) protein family.</text>
</comment>
<feature type="transmembrane region" description="Helical" evidence="7">
    <location>
        <begin position="205"/>
        <end position="227"/>
    </location>
</feature>
<keyword evidence="2 7" id="KW-1133">Transmembrane helix</keyword>
<dbReference type="Proteomes" id="UP000239203">
    <property type="component" value="Unassembled WGS sequence"/>
</dbReference>
<dbReference type="Gene3D" id="1.10.287.950">
    <property type="entry name" value="Methyl-accepting chemotaxis protein"/>
    <property type="match status" value="1"/>
</dbReference>
<evidence type="ECO:0000313" key="10">
    <source>
        <dbReference type="EMBL" id="PPK64448.1"/>
    </source>
</evidence>
<evidence type="ECO:0000259" key="8">
    <source>
        <dbReference type="PROSITE" id="PS50111"/>
    </source>
</evidence>
<protein>
    <submittedName>
        <fullName evidence="10">Methyl-accepting chemotaxis protein</fullName>
    </submittedName>
</protein>
<name>A0A2S6GGU2_9PSEU</name>
<evidence type="ECO:0000313" key="11">
    <source>
        <dbReference type="Proteomes" id="UP000239203"/>
    </source>
</evidence>
<feature type="transmembrane region" description="Helical" evidence="7">
    <location>
        <begin position="31"/>
        <end position="52"/>
    </location>
</feature>
<proteinExistence type="inferred from homology"/>
<sequence>MPQLTGSGAKAPGNTAGEQGVGMALTTRGRLLVMTGVGVAALGIMAGVAGYATGAQADATDDLARVSAAMSAQWNADMMHDGIRADVMAALAAGSERERADFGTDEVAEHAETMITKFDAAAALAPAAIQAGFAKTRAAVVDYGDRATKIVAGAAQDREAAKSRVPDFLTVFGALEESLGGLDDQLSAAVEDRKAEASGIGTDNLVLIILCGLVAAAAFVAISIWSITTIRRPLLAMVRGLKAIAARDLTARVRVDRTDELGEMAAAINATAESMSEVLTSMGAGTKTLLDAGDDLGRVSGTLGAAAEETLARTAEVAASAGTVSTTVATISDASRQIGSSVHSVSQASSTAVSVGDQAVRAAEATTEGVHRLQDASREIDEIVRTITSIAEQTNLLALNATIEAARAGAAGRGFAVVASEVKDLAQETSQATEDVKAKIGVIQALTGETVDSIGGIRSVIGQINEGQHRIAGEVDEQTRTTEGIAASVGEVGRTTDLIRGSLDGITASATATAEGAAATQTSAATLIATVRQVDDLIATFTYR</sequence>
<evidence type="ECO:0000256" key="7">
    <source>
        <dbReference type="SAM" id="Phobius"/>
    </source>
</evidence>
<evidence type="ECO:0000256" key="6">
    <source>
        <dbReference type="SAM" id="MobiDB-lite"/>
    </source>
</evidence>
<evidence type="ECO:0000256" key="1">
    <source>
        <dbReference type="ARBA" id="ARBA00022692"/>
    </source>
</evidence>
<dbReference type="EMBL" id="PTIX01000019">
    <property type="protein sequence ID" value="PPK64448.1"/>
    <property type="molecule type" value="Genomic_DNA"/>
</dbReference>
<dbReference type="PROSITE" id="PS50885">
    <property type="entry name" value="HAMP"/>
    <property type="match status" value="1"/>
</dbReference>